<dbReference type="AlphaFoldDB" id="A0A1F4V6V2"/>
<evidence type="ECO:0008006" key="3">
    <source>
        <dbReference type="Google" id="ProtNLM"/>
    </source>
</evidence>
<reference evidence="1 2" key="1">
    <citation type="journal article" date="2016" name="Nat. Commun.">
        <title>Thousands of microbial genomes shed light on interconnected biogeochemical processes in an aquifer system.</title>
        <authorList>
            <person name="Anantharaman K."/>
            <person name="Brown C.T."/>
            <person name="Hug L.A."/>
            <person name="Sharon I."/>
            <person name="Castelle C.J."/>
            <person name="Probst A.J."/>
            <person name="Thomas B.C."/>
            <person name="Singh A."/>
            <person name="Wilkins M.J."/>
            <person name="Karaoz U."/>
            <person name="Brodie E.L."/>
            <person name="Williams K.H."/>
            <person name="Hubbard S.S."/>
            <person name="Banfield J.F."/>
        </authorList>
    </citation>
    <scope>NUCLEOTIDE SEQUENCE [LARGE SCALE GENOMIC DNA]</scope>
</reference>
<gene>
    <name evidence="1" type="ORF">A3D91_03445</name>
</gene>
<dbReference type="Proteomes" id="UP000178127">
    <property type="component" value="Unassembled WGS sequence"/>
</dbReference>
<evidence type="ECO:0000313" key="2">
    <source>
        <dbReference type="Proteomes" id="UP000178127"/>
    </source>
</evidence>
<accession>A0A1F4V6V2</accession>
<protein>
    <recommendedName>
        <fullName evidence="3">Toxin</fullName>
    </recommendedName>
</protein>
<dbReference type="InterPro" id="IPR038573">
    <property type="entry name" value="BrnT_sf"/>
</dbReference>
<proteinExistence type="predicted"/>
<evidence type="ECO:0000313" key="1">
    <source>
        <dbReference type="EMBL" id="OGC52897.1"/>
    </source>
</evidence>
<dbReference type="Gene3D" id="3.10.450.530">
    <property type="entry name" value="Ribonuclease toxin, BrnT, of type II toxin-antitoxin system"/>
    <property type="match status" value="1"/>
</dbReference>
<name>A0A1F4V6V2_UNCKA</name>
<dbReference type="InterPro" id="IPR007460">
    <property type="entry name" value="BrnT_toxin"/>
</dbReference>
<comment type="caution">
    <text evidence="1">The sequence shown here is derived from an EMBL/GenBank/DDBJ whole genome shotgun (WGS) entry which is preliminary data.</text>
</comment>
<dbReference type="Pfam" id="PF04365">
    <property type="entry name" value="BrnT_toxin"/>
    <property type="match status" value="1"/>
</dbReference>
<dbReference type="EMBL" id="MEVD01000019">
    <property type="protein sequence ID" value="OGC52897.1"/>
    <property type="molecule type" value="Genomic_DNA"/>
</dbReference>
<sequence>MKQQNIKSLIWDKINFEHIKKHNLSIYEVEQALKDKNRKVFKVKKERYMVLCKYKNRMLSIIVAMEQKRTYYLVTARDMDKNERNKYRGENT</sequence>
<organism evidence="1 2">
    <name type="scientific">candidate division WWE3 bacterium RIFCSPHIGHO2_02_FULL_38_14</name>
    <dbReference type="NCBI Taxonomy" id="1802620"/>
    <lineage>
        <taxon>Bacteria</taxon>
        <taxon>Katanobacteria</taxon>
    </lineage>
</organism>